<name>A0A2I1GMJ6_9GLOM</name>
<reference evidence="3 4" key="1">
    <citation type="submission" date="2015-10" db="EMBL/GenBank/DDBJ databases">
        <title>Genome analyses suggest a sexual origin of heterokaryosis in a supposedly ancient asexual fungus.</title>
        <authorList>
            <person name="Ropars J."/>
            <person name="Sedzielewska K."/>
            <person name="Noel J."/>
            <person name="Charron P."/>
            <person name="Farinelli L."/>
            <person name="Marton T."/>
            <person name="Kruger M."/>
            <person name="Pelin A."/>
            <person name="Brachmann A."/>
            <person name="Corradi N."/>
        </authorList>
    </citation>
    <scope>NUCLEOTIDE SEQUENCE [LARGE SCALE GENOMIC DNA]</scope>
    <source>
        <strain evidence="3 4">A4</strain>
    </source>
</reference>
<evidence type="ECO:0000256" key="2">
    <source>
        <dbReference type="SAM" id="Phobius"/>
    </source>
</evidence>
<keyword evidence="2" id="KW-0472">Membrane</keyword>
<organism evidence="3 4">
    <name type="scientific">Rhizophagus irregularis</name>
    <dbReference type="NCBI Taxonomy" id="588596"/>
    <lineage>
        <taxon>Eukaryota</taxon>
        <taxon>Fungi</taxon>
        <taxon>Fungi incertae sedis</taxon>
        <taxon>Mucoromycota</taxon>
        <taxon>Glomeromycotina</taxon>
        <taxon>Glomeromycetes</taxon>
        <taxon>Glomerales</taxon>
        <taxon>Glomeraceae</taxon>
        <taxon>Rhizophagus</taxon>
    </lineage>
</organism>
<dbReference type="AlphaFoldDB" id="A0A2I1GMJ6"/>
<feature type="region of interest" description="Disordered" evidence="1">
    <location>
        <begin position="247"/>
        <end position="295"/>
    </location>
</feature>
<dbReference type="Proteomes" id="UP000234323">
    <property type="component" value="Unassembled WGS sequence"/>
</dbReference>
<evidence type="ECO:0000256" key="1">
    <source>
        <dbReference type="SAM" id="MobiDB-lite"/>
    </source>
</evidence>
<evidence type="ECO:0000313" key="3">
    <source>
        <dbReference type="EMBL" id="PKY47866.1"/>
    </source>
</evidence>
<accession>A0A2I1GMJ6</accession>
<keyword evidence="4" id="KW-1185">Reference proteome</keyword>
<keyword evidence="2" id="KW-0812">Transmembrane</keyword>
<protein>
    <submittedName>
        <fullName evidence="3">Uncharacterized protein</fullName>
    </submittedName>
</protein>
<evidence type="ECO:0000313" key="4">
    <source>
        <dbReference type="Proteomes" id="UP000234323"/>
    </source>
</evidence>
<keyword evidence="2" id="KW-1133">Transmembrane helix</keyword>
<feature type="compositionally biased region" description="Basic and acidic residues" evidence="1">
    <location>
        <begin position="247"/>
        <end position="264"/>
    </location>
</feature>
<dbReference type="EMBL" id="LLXI01000583">
    <property type="protein sequence ID" value="PKY47866.1"/>
    <property type="molecule type" value="Genomic_DNA"/>
</dbReference>
<proteinExistence type="predicted"/>
<gene>
    <name evidence="3" type="ORF">RhiirA4_421739</name>
</gene>
<feature type="transmembrane region" description="Helical" evidence="2">
    <location>
        <begin position="192"/>
        <end position="218"/>
    </location>
</feature>
<feature type="transmembrane region" description="Helical" evidence="2">
    <location>
        <begin position="145"/>
        <end position="168"/>
    </location>
</feature>
<feature type="transmembrane region" description="Helical" evidence="2">
    <location>
        <begin position="7"/>
        <end position="26"/>
    </location>
</feature>
<feature type="transmembrane region" description="Helical" evidence="2">
    <location>
        <begin position="38"/>
        <end position="61"/>
    </location>
</feature>
<comment type="caution">
    <text evidence="3">The sequence shown here is derived from an EMBL/GenBank/DDBJ whole genome shotgun (WGS) entry which is preliminary data.</text>
</comment>
<feature type="transmembrane region" description="Helical" evidence="2">
    <location>
        <begin position="81"/>
        <end position="99"/>
    </location>
</feature>
<feature type="compositionally biased region" description="Basic and acidic residues" evidence="1">
    <location>
        <begin position="273"/>
        <end position="286"/>
    </location>
</feature>
<sequence>MGLKRCFIVLSFIVLWPLFAAGVVMITKGLIEKKKEKLIGGSLVSVVSICAIYIFILKSTLRQKILTFFQDLKKSKSAKKIASFVSLILLWAFNFYLLFSNITQSFLTSNEINLPNWIFDENEYEKTLEETKKNGLIPSYWNSQYASITGFIIILSIFPLYYYMIILVEKCKGFLKETREWIKFFFGMKTSYYIYCFHFFEQLYFALSLVGIALAIGYPKSGTFLSLVATVEIKVHEKIINYLKDKEKKRENEPSQMEKEKEDESLNQMEAGLKPEENLELKKETNEISEIWSGA</sequence>